<reference evidence="1 2" key="1">
    <citation type="submission" date="2023-01" db="EMBL/GenBank/DDBJ databases">
        <title>Characterization of estradiol degrading bacteria Microbacterium sp. MZT7 and reveal degrading genes through genome analysis.</title>
        <authorList>
            <person name="Hao P."/>
            <person name="Gao Y."/>
        </authorList>
    </citation>
    <scope>NUCLEOTIDE SEQUENCE [LARGE SCALE GENOMIC DNA]</scope>
    <source>
        <strain evidence="1 2">MZT7</strain>
    </source>
</reference>
<evidence type="ECO:0000313" key="2">
    <source>
        <dbReference type="Proteomes" id="UP001199642"/>
    </source>
</evidence>
<dbReference type="RefSeq" id="WP_231820068.1">
    <property type="nucleotide sequence ID" value="NZ_CP082781.1"/>
</dbReference>
<evidence type="ECO:0000313" key="1">
    <source>
        <dbReference type="EMBL" id="UGS26351.1"/>
    </source>
</evidence>
<sequence length="50" mass="5716">MNALDELGELYRDENGHEVWRIRDRKGNVQHEGVASDHDAAWLAEQISAL</sequence>
<accession>A0ABY3RUG0</accession>
<gene>
    <name evidence="1" type="ORF">K8F61_17250</name>
</gene>
<keyword evidence="2" id="KW-1185">Reference proteome</keyword>
<proteinExistence type="predicted"/>
<protein>
    <submittedName>
        <fullName evidence="1">Uncharacterized protein</fullName>
    </submittedName>
</protein>
<name>A0ABY3RUG0_9MICO</name>
<dbReference type="Proteomes" id="UP001199642">
    <property type="component" value="Chromosome"/>
</dbReference>
<dbReference type="EMBL" id="CP082781">
    <property type="protein sequence ID" value="UGS26351.1"/>
    <property type="molecule type" value="Genomic_DNA"/>
</dbReference>
<organism evidence="1 2">
    <name type="scientific">Microbacterium resistens</name>
    <dbReference type="NCBI Taxonomy" id="156977"/>
    <lineage>
        <taxon>Bacteria</taxon>
        <taxon>Bacillati</taxon>
        <taxon>Actinomycetota</taxon>
        <taxon>Actinomycetes</taxon>
        <taxon>Micrococcales</taxon>
        <taxon>Microbacteriaceae</taxon>
        <taxon>Microbacterium</taxon>
    </lineage>
</organism>